<dbReference type="InterPro" id="IPR001241">
    <property type="entry name" value="Topo_IIA"/>
</dbReference>
<keyword evidence="8" id="KW-0460">Magnesium</keyword>
<evidence type="ECO:0000313" key="13">
    <source>
        <dbReference type="EMBL" id="PIZ02801.1"/>
    </source>
</evidence>
<name>A0A2M7RR55_9BACT</name>
<evidence type="ECO:0000256" key="10">
    <source>
        <dbReference type="ARBA" id="ARBA00023125"/>
    </source>
</evidence>
<comment type="cofactor">
    <cofactor evidence="2">
        <name>Mg(2+)</name>
        <dbReference type="ChEBI" id="CHEBI:18420"/>
    </cofactor>
</comment>
<keyword evidence="7" id="KW-0067">ATP-binding</keyword>
<dbReference type="InterPro" id="IPR000565">
    <property type="entry name" value="Topo_IIA_B"/>
</dbReference>
<evidence type="ECO:0000256" key="9">
    <source>
        <dbReference type="ARBA" id="ARBA00023029"/>
    </source>
</evidence>
<dbReference type="FunFam" id="3.40.50.670:FF:000002">
    <property type="entry name" value="DNA gyrase subunit B"/>
    <property type="match status" value="1"/>
</dbReference>
<dbReference type="SMART" id="SM00387">
    <property type="entry name" value="HATPase_c"/>
    <property type="match status" value="1"/>
</dbReference>
<evidence type="ECO:0000256" key="6">
    <source>
        <dbReference type="ARBA" id="ARBA00022741"/>
    </source>
</evidence>
<dbReference type="Gene3D" id="3.30.230.10">
    <property type="match status" value="1"/>
</dbReference>
<evidence type="ECO:0000256" key="5">
    <source>
        <dbReference type="ARBA" id="ARBA00022723"/>
    </source>
</evidence>
<evidence type="ECO:0000256" key="8">
    <source>
        <dbReference type="ARBA" id="ARBA00022842"/>
    </source>
</evidence>
<dbReference type="EMBL" id="PFMK01000046">
    <property type="protein sequence ID" value="PIZ02801.1"/>
    <property type="molecule type" value="Genomic_DNA"/>
</dbReference>
<dbReference type="SUPFAM" id="SSF56719">
    <property type="entry name" value="Type II DNA topoisomerase"/>
    <property type="match status" value="1"/>
</dbReference>
<reference evidence="14" key="1">
    <citation type="submission" date="2017-09" db="EMBL/GenBank/DDBJ databases">
        <title>Depth-based differentiation of microbial function through sediment-hosted aquifers and enrichment of novel symbionts in the deep terrestrial subsurface.</title>
        <authorList>
            <person name="Probst A.J."/>
            <person name="Ladd B."/>
            <person name="Jarett J.K."/>
            <person name="Geller-Mcgrath D.E."/>
            <person name="Sieber C.M.K."/>
            <person name="Emerson J.B."/>
            <person name="Anantharaman K."/>
            <person name="Thomas B.C."/>
            <person name="Malmstrom R."/>
            <person name="Stieglmeier M."/>
            <person name="Klingl A."/>
            <person name="Woyke T."/>
            <person name="Ryan C.M."/>
            <person name="Banfield J.F."/>
        </authorList>
    </citation>
    <scope>NUCLEOTIDE SEQUENCE [LARGE SCALE GENOMIC DNA]</scope>
</reference>
<dbReference type="InterPro" id="IPR013759">
    <property type="entry name" value="Topo_IIA_B_C"/>
</dbReference>
<evidence type="ECO:0000256" key="11">
    <source>
        <dbReference type="ARBA" id="ARBA00023235"/>
    </source>
</evidence>
<dbReference type="CDD" id="cd16928">
    <property type="entry name" value="HATPase_GyrB-like"/>
    <property type="match status" value="1"/>
</dbReference>
<dbReference type="AlphaFoldDB" id="A0A2M7RR55"/>
<proteinExistence type="inferred from homology"/>
<keyword evidence="9" id="KW-0799">Topoisomerase</keyword>
<dbReference type="SMART" id="SM00433">
    <property type="entry name" value="TOP2c"/>
    <property type="match status" value="1"/>
</dbReference>
<comment type="caution">
    <text evidence="13">The sequence shown here is derived from an EMBL/GenBank/DDBJ whole genome shotgun (WGS) entry which is preliminary data.</text>
</comment>
<evidence type="ECO:0000313" key="14">
    <source>
        <dbReference type="Proteomes" id="UP000231069"/>
    </source>
</evidence>
<dbReference type="GO" id="GO:0006265">
    <property type="term" value="P:DNA topological change"/>
    <property type="evidence" value="ECO:0007669"/>
    <property type="project" value="InterPro"/>
</dbReference>
<dbReference type="Pfam" id="PF00986">
    <property type="entry name" value="DNA_gyraseB_C"/>
    <property type="match status" value="1"/>
</dbReference>
<keyword evidence="6" id="KW-0547">Nucleotide-binding</keyword>
<organism evidence="13 14">
    <name type="scientific">Candidatus Gottesmanbacteria bacterium CG_4_10_14_0_8_um_filter_37_24</name>
    <dbReference type="NCBI Taxonomy" id="1974574"/>
    <lineage>
        <taxon>Bacteria</taxon>
        <taxon>Candidatus Gottesmaniibacteriota</taxon>
    </lineage>
</organism>
<dbReference type="PANTHER" id="PTHR45866:SF1">
    <property type="entry name" value="DNA GYRASE SUBUNIT B, MITOCHONDRIAL"/>
    <property type="match status" value="1"/>
</dbReference>
<dbReference type="PANTHER" id="PTHR45866">
    <property type="entry name" value="DNA GYRASE/TOPOISOMERASE SUBUNIT B"/>
    <property type="match status" value="1"/>
</dbReference>
<keyword evidence="10" id="KW-0238">DNA-binding</keyword>
<keyword evidence="5" id="KW-0479">Metal-binding</keyword>
<dbReference type="CDD" id="cd00822">
    <property type="entry name" value="TopoII_Trans_DNA_gyrase"/>
    <property type="match status" value="1"/>
</dbReference>
<dbReference type="Proteomes" id="UP000231069">
    <property type="component" value="Unassembled WGS sequence"/>
</dbReference>
<gene>
    <name evidence="13" type="ORF">COY59_02755</name>
</gene>
<dbReference type="Gene3D" id="3.40.50.670">
    <property type="match status" value="1"/>
</dbReference>
<keyword evidence="11 13" id="KW-0413">Isomerase</keyword>
<dbReference type="PRINTS" id="PR00418">
    <property type="entry name" value="TPI2FAMILY"/>
</dbReference>
<accession>A0A2M7RR55</accession>
<dbReference type="PROSITE" id="PS50880">
    <property type="entry name" value="TOPRIM"/>
    <property type="match status" value="1"/>
</dbReference>
<evidence type="ECO:0000256" key="7">
    <source>
        <dbReference type="ARBA" id="ARBA00022840"/>
    </source>
</evidence>
<evidence type="ECO:0000256" key="2">
    <source>
        <dbReference type="ARBA" id="ARBA00001946"/>
    </source>
</evidence>
<dbReference type="SUPFAM" id="SSF54211">
    <property type="entry name" value="Ribosomal protein S5 domain 2-like"/>
    <property type="match status" value="1"/>
</dbReference>
<evidence type="ECO:0000256" key="3">
    <source>
        <dbReference type="ARBA" id="ARBA00010708"/>
    </source>
</evidence>
<dbReference type="InterPro" id="IPR013506">
    <property type="entry name" value="Topo_IIA_bsu_dom2"/>
</dbReference>
<dbReference type="InterPro" id="IPR036890">
    <property type="entry name" value="HATPase_C_sf"/>
</dbReference>
<dbReference type="FunFam" id="3.30.230.10:FF:000005">
    <property type="entry name" value="DNA gyrase subunit B"/>
    <property type="match status" value="1"/>
</dbReference>
<dbReference type="GO" id="GO:0005524">
    <property type="term" value="F:ATP binding"/>
    <property type="evidence" value="ECO:0007669"/>
    <property type="project" value="UniProtKB-KW"/>
</dbReference>
<dbReference type="InterPro" id="IPR020568">
    <property type="entry name" value="Ribosomal_Su5_D2-typ_SF"/>
</dbReference>
<dbReference type="Pfam" id="PF00204">
    <property type="entry name" value="DNA_gyraseB"/>
    <property type="match status" value="1"/>
</dbReference>
<dbReference type="GO" id="GO:0003918">
    <property type="term" value="F:DNA topoisomerase type II (double strand cut, ATP-hydrolyzing) activity"/>
    <property type="evidence" value="ECO:0007669"/>
    <property type="project" value="UniProtKB-EC"/>
</dbReference>
<dbReference type="InterPro" id="IPR006171">
    <property type="entry name" value="TOPRIM_dom"/>
</dbReference>
<evidence type="ECO:0000259" key="12">
    <source>
        <dbReference type="PROSITE" id="PS50880"/>
    </source>
</evidence>
<dbReference type="SUPFAM" id="SSF55874">
    <property type="entry name" value="ATPase domain of HSP90 chaperone/DNA topoisomerase II/histidine kinase"/>
    <property type="match status" value="1"/>
</dbReference>
<dbReference type="InterPro" id="IPR002288">
    <property type="entry name" value="DNA_gyrase_B_C"/>
</dbReference>
<dbReference type="InterPro" id="IPR013760">
    <property type="entry name" value="Topo_IIA-like_dom_sf"/>
</dbReference>
<protein>
    <recommendedName>
        <fullName evidence="4">DNA topoisomerase (ATP-hydrolyzing)</fullName>
        <ecNumber evidence="4">5.6.2.2</ecNumber>
    </recommendedName>
</protein>
<dbReference type="GO" id="GO:0046872">
    <property type="term" value="F:metal ion binding"/>
    <property type="evidence" value="ECO:0007669"/>
    <property type="project" value="UniProtKB-KW"/>
</dbReference>
<dbReference type="GO" id="GO:0003677">
    <property type="term" value="F:DNA binding"/>
    <property type="evidence" value="ECO:0007669"/>
    <property type="project" value="UniProtKB-KW"/>
</dbReference>
<dbReference type="PRINTS" id="PR01159">
    <property type="entry name" value="DNAGYRASEB"/>
</dbReference>
<dbReference type="EC" id="5.6.2.2" evidence="4"/>
<feature type="domain" description="Toprim" evidence="12">
    <location>
        <begin position="446"/>
        <end position="560"/>
    </location>
</feature>
<dbReference type="Pfam" id="PF01751">
    <property type="entry name" value="Toprim"/>
    <property type="match status" value="1"/>
</dbReference>
<sequence length="661" mass="74118">MIPPYIKKSGKTTSPSGKYTGEQIVVLEGLDPVRKRPAMYIGSTGLVGVHHCITEIVDNSVDEALAGFAKNVWIYIHKDNYITVIDDGRGIPVDLVPKYKTSALEIVMTKLHAGGKFDSRAYKVSGGLHGVGASVVNALSKSMKVMVIRDGKKYLQEYEKGKPVSKVIEINDESEHFNNSWILSKIQISNGTVSTFLLDETIFKEGIMSDYSIVRKQIKERAYLVSGLYFHLYDERTEIEDHFYFEGGIASLVEAINRNKNPLHDPIYFKKEKENLEVQVAIQYNDGLNENVESYVNVINTIEGGTHLTGFRMALTRSINDYGKKIGAFKNGDETITGEDTREGLTAVIYVKMPSQNLQFEGQTKTKLGNAEMQPFVQSNVNDALGEYFEEHPSEGRKILEKVYLAAKARLAAKAAKDAIIRKGALEGSSLPGKLADCQTKNPAVSEIFIVEGDSAGGSAKQGRDRKFQAILPLRGKILNTERARLDRILEFEEIKNLVIALGMGIAESLNPEKLRYHKIIIMTDADVDGEHIMTLLLTFFYRHLPYIVMNKHLFIAQPPLYKIQFGKEISYVYTEDEKEKILSKHKSKFLPTIQRYKGLGEMNPDQLWETTMNPANRTLKQINVGDAATADETFSMLMGDEVLPRKRFIQTHAKSANLDV</sequence>
<dbReference type="InterPro" id="IPR018522">
    <property type="entry name" value="TopoIIA_CS"/>
</dbReference>
<comment type="similarity">
    <text evidence="3">Belongs to the type II topoisomerase GyrB family.</text>
</comment>
<dbReference type="NCBIfam" id="NF004189">
    <property type="entry name" value="PRK05644.1"/>
    <property type="match status" value="1"/>
</dbReference>
<evidence type="ECO:0000256" key="1">
    <source>
        <dbReference type="ARBA" id="ARBA00000185"/>
    </source>
</evidence>
<dbReference type="PROSITE" id="PS00177">
    <property type="entry name" value="TOPOISOMERASE_II"/>
    <property type="match status" value="1"/>
</dbReference>
<dbReference type="InterPro" id="IPR003594">
    <property type="entry name" value="HATPase_dom"/>
</dbReference>
<dbReference type="Pfam" id="PF02518">
    <property type="entry name" value="HATPase_c"/>
    <property type="match status" value="1"/>
</dbReference>
<comment type="catalytic activity">
    <reaction evidence="1">
        <text>ATP-dependent breakage, passage and rejoining of double-stranded DNA.</text>
        <dbReference type="EC" id="5.6.2.2"/>
    </reaction>
</comment>
<dbReference type="InterPro" id="IPR014721">
    <property type="entry name" value="Ribsml_uS5_D2-typ_fold_subgr"/>
</dbReference>
<evidence type="ECO:0000256" key="4">
    <source>
        <dbReference type="ARBA" id="ARBA00012895"/>
    </source>
</evidence>
<dbReference type="Gene3D" id="3.30.565.10">
    <property type="entry name" value="Histidine kinase-like ATPase, C-terminal domain"/>
    <property type="match status" value="1"/>
</dbReference>